<dbReference type="SUPFAM" id="SSF47203">
    <property type="entry name" value="Acyl-CoA dehydrogenase C-terminal domain-like"/>
    <property type="match status" value="1"/>
</dbReference>
<dbReference type="InterPro" id="IPR006091">
    <property type="entry name" value="Acyl-CoA_Oxase/DH_mid-dom"/>
</dbReference>
<dbReference type="Pfam" id="PF00441">
    <property type="entry name" value="Acyl-CoA_dh_1"/>
    <property type="match status" value="1"/>
</dbReference>
<dbReference type="PANTHER" id="PTHR43884:SF12">
    <property type="entry name" value="ISOVALERYL-COA DEHYDROGENASE, MITOCHONDRIAL-RELATED"/>
    <property type="match status" value="1"/>
</dbReference>
<dbReference type="RefSeq" id="WP_190211967.1">
    <property type="nucleotide sequence ID" value="NZ_BNBO01000019.1"/>
</dbReference>
<comment type="caution">
    <text evidence="9">The sequence shown here is derived from an EMBL/GenBank/DDBJ whole genome shotgun (WGS) entry which is preliminary data.</text>
</comment>
<name>A0A919FVH1_9ACTN</name>
<proteinExistence type="inferred from homology"/>
<dbReference type="GO" id="GO:0003995">
    <property type="term" value="F:acyl-CoA dehydrogenase activity"/>
    <property type="evidence" value="ECO:0007669"/>
    <property type="project" value="InterPro"/>
</dbReference>
<feature type="domain" description="Acyl-CoA dehydrogenase/oxidase N-terminal" evidence="8">
    <location>
        <begin position="8"/>
        <end position="114"/>
    </location>
</feature>
<evidence type="ECO:0000256" key="2">
    <source>
        <dbReference type="ARBA" id="ARBA00009347"/>
    </source>
</evidence>
<evidence type="ECO:0000256" key="5">
    <source>
        <dbReference type="RuleBase" id="RU362125"/>
    </source>
</evidence>
<dbReference type="AlphaFoldDB" id="A0A919FVH1"/>
<dbReference type="GO" id="GO:0050660">
    <property type="term" value="F:flavin adenine dinucleotide binding"/>
    <property type="evidence" value="ECO:0007669"/>
    <property type="project" value="InterPro"/>
</dbReference>
<evidence type="ECO:0000313" key="10">
    <source>
        <dbReference type="Proteomes" id="UP000617734"/>
    </source>
</evidence>
<evidence type="ECO:0000256" key="1">
    <source>
        <dbReference type="ARBA" id="ARBA00001974"/>
    </source>
</evidence>
<dbReference type="InterPro" id="IPR046373">
    <property type="entry name" value="Acyl-CoA_Oxase/DH_mid-dom_sf"/>
</dbReference>
<dbReference type="InterPro" id="IPR013786">
    <property type="entry name" value="AcylCoA_DH/ox_N"/>
</dbReference>
<dbReference type="SUPFAM" id="SSF56645">
    <property type="entry name" value="Acyl-CoA dehydrogenase NM domain-like"/>
    <property type="match status" value="1"/>
</dbReference>
<protein>
    <submittedName>
        <fullName evidence="9">Acyl-CoA dehydrogenase</fullName>
    </submittedName>
</protein>
<dbReference type="GeneID" id="95354121"/>
<dbReference type="InterPro" id="IPR036250">
    <property type="entry name" value="AcylCo_DH-like_C"/>
</dbReference>
<dbReference type="InterPro" id="IPR009100">
    <property type="entry name" value="AcylCoA_DH/oxidase_NM_dom_sf"/>
</dbReference>
<reference evidence="9" key="1">
    <citation type="journal article" date="2014" name="Int. J. Syst. Evol. Microbiol.">
        <title>Complete genome sequence of Corynebacterium casei LMG S-19264T (=DSM 44701T), isolated from a smear-ripened cheese.</title>
        <authorList>
            <consortium name="US DOE Joint Genome Institute (JGI-PGF)"/>
            <person name="Walter F."/>
            <person name="Albersmeier A."/>
            <person name="Kalinowski J."/>
            <person name="Ruckert C."/>
        </authorList>
    </citation>
    <scope>NUCLEOTIDE SEQUENCE</scope>
    <source>
        <strain evidence="9">JCM 4646</strain>
    </source>
</reference>
<dbReference type="Gene3D" id="1.10.540.10">
    <property type="entry name" value="Acyl-CoA dehydrogenase/oxidase, N-terminal domain"/>
    <property type="match status" value="1"/>
</dbReference>
<evidence type="ECO:0000259" key="7">
    <source>
        <dbReference type="Pfam" id="PF02770"/>
    </source>
</evidence>
<sequence length="403" mass="43121">MSFNLDLTDDQTELRDWVHGFAADVVRPAAAEWDEREETPWPVIREAARIGLYGFESLAEMWADPTGLSLVLANEELFWGDAGIGMSVFGTTLAVAGIFAGGTPEQVVEWIPQCFGDEADPKVAAFCVSEPEAGSDVASMRTGARYDEAAGEWVISGQKAWITNGGIAGVHVVVASVDPSLGARGQAAFIVPPGTGGLVAGPKIKKLGLRASHTTDVFLDEVRVPGHCVLGGKEKLDERLARVREGGAGRGQAAMATFELSRPTVGAQALGIARAAYEYALEYAGQRVQFGRPVLQNQAVAFALADLRTDIDCARLLIWRAAWMGRNDRAFTAGEGSMSKLKAGEVAVAATEKAVQVLGGAGYSRAHPVERWYRDSKIYTIFEGTSEIQRLVISRAISGLPIR</sequence>
<dbReference type="PROSITE" id="PS00072">
    <property type="entry name" value="ACYL_COA_DH_1"/>
    <property type="match status" value="1"/>
</dbReference>
<feature type="domain" description="Acyl-CoA dehydrogenase/oxidase C-terminal" evidence="6">
    <location>
        <begin position="252"/>
        <end position="397"/>
    </location>
</feature>
<dbReference type="EMBL" id="BNBO01000019">
    <property type="protein sequence ID" value="GHH73238.1"/>
    <property type="molecule type" value="Genomic_DNA"/>
</dbReference>
<keyword evidence="10" id="KW-1185">Reference proteome</keyword>
<evidence type="ECO:0000259" key="8">
    <source>
        <dbReference type="Pfam" id="PF02771"/>
    </source>
</evidence>
<dbReference type="Gene3D" id="1.20.140.10">
    <property type="entry name" value="Butyryl-CoA Dehydrogenase, subunit A, domain 3"/>
    <property type="match status" value="1"/>
</dbReference>
<feature type="domain" description="Acyl-CoA oxidase/dehydrogenase middle" evidence="7">
    <location>
        <begin position="125"/>
        <end position="222"/>
    </location>
</feature>
<dbReference type="InterPro" id="IPR009075">
    <property type="entry name" value="AcylCo_DH/oxidase_C"/>
</dbReference>
<comment type="similarity">
    <text evidence="2 5">Belongs to the acyl-CoA dehydrogenase family.</text>
</comment>
<keyword evidence="4 5" id="KW-0274">FAD</keyword>
<keyword evidence="5" id="KW-0560">Oxidoreductase</keyword>
<reference evidence="9" key="2">
    <citation type="submission" date="2020-09" db="EMBL/GenBank/DDBJ databases">
        <authorList>
            <person name="Sun Q."/>
            <person name="Ohkuma M."/>
        </authorList>
    </citation>
    <scope>NUCLEOTIDE SEQUENCE</scope>
    <source>
        <strain evidence="9">JCM 4646</strain>
    </source>
</reference>
<evidence type="ECO:0000313" key="9">
    <source>
        <dbReference type="EMBL" id="GHH73238.1"/>
    </source>
</evidence>
<organism evidence="9 10">
    <name type="scientific">Kitasatospora indigofera</name>
    <dbReference type="NCBI Taxonomy" id="67307"/>
    <lineage>
        <taxon>Bacteria</taxon>
        <taxon>Bacillati</taxon>
        <taxon>Actinomycetota</taxon>
        <taxon>Actinomycetes</taxon>
        <taxon>Kitasatosporales</taxon>
        <taxon>Streptomycetaceae</taxon>
        <taxon>Kitasatospora</taxon>
    </lineage>
</organism>
<evidence type="ECO:0000259" key="6">
    <source>
        <dbReference type="Pfam" id="PF00441"/>
    </source>
</evidence>
<dbReference type="FunFam" id="1.20.140.10:FF:000004">
    <property type="entry name" value="Acyl-CoA dehydrogenase FadE25"/>
    <property type="match status" value="1"/>
</dbReference>
<gene>
    <name evidence="9" type="ORF">GCM10018781_37110</name>
</gene>
<comment type="cofactor">
    <cofactor evidence="1 5">
        <name>FAD</name>
        <dbReference type="ChEBI" id="CHEBI:57692"/>
    </cofactor>
</comment>
<evidence type="ECO:0000256" key="3">
    <source>
        <dbReference type="ARBA" id="ARBA00022630"/>
    </source>
</evidence>
<evidence type="ECO:0000256" key="4">
    <source>
        <dbReference type="ARBA" id="ARBA00022827"/>
    </source>
</evidence>
<accession>A0A919FVH1</accession>
<dbReference type="Proteomes" id="UP000617734">
    <property type="component" value="Unassembled WGS sequence"/>
</dbReference>
<dbReference type="InterPro" id="IPR006089">
    <property type="entry name" value="Acyl-CoA_DH_CS"/>
</dbReference>
<dbReference type="InterPro" id="IPR037069">
    <property type="entry name" value="AcylCoA_DH/ox_N_sf"/>
</dbReference>
<keyword evidence="3 5" id="KW-0285">Flavoprotein</keyword>
<dbReference type="Gene3D" id="2.40.110.10">
    <property type="entry name" value="Butyryl-CoA Dehydrogenase, subunit A, domain 2"/>
    <property type="match status" value="1"/>
</dbReference>
<dbReference type="Pfam" id="PF02771">
    <property type="entry name" value="Acyl-CoA_dh_N"/>
    <property type="match status" value="1"/>
</dbReference>
<dbReference type="PANTHER" id="PTHR43884">
    <property type="entry name" value="ACYL-COA DEHYDROGENASE"/>
    <property type="match status" value="1"/>
</dbReference>
<dbReference type="Pfam" id="PF02770">
    <property type="entry name" value="Acyl-CoA_dh_M"/>
    <property type="match status" value="1"/>
</dbReference>